<dbReference type="InterPro" id="IPR036871">
    <property type="entry name" value="PX_dom_sf"/>
</dbReference>
<dbReference type="AlphaFoldDB" id="A0A1Y3ASH9"/>
<dbReference type="InterPro" id="IPR036305">
    <property type="entry name" value="RGS_sf"/>
</dbReference>
<dbReference type="PANTHER" id="PTHR22775">
    <property type="entry name" value="SORTING NEXIN"/>
    <property type="match status" value="1"/>
</dbReference>
<dbReference type="Gene3D" id="3.30.1520.10">
    <property type="entry name" value="Phox-like domain"/>
    <property type="match status" value="1"/>
</dbReference>
<evidence type="ECO:0000259" key="2">
    <source>
        <dbReference type="PROSITE" id="PS50195"/>
    </source>
</evidence>
<comment type="caution">
    <text evidence="3">The sequence shown here is derived from an EMBL/GenBank/DDBJ whole genome shotgun (WGS) entry which is preliminary data.</text>
</comment>
<dbReference type="SUPFAM" id="SSF64268">
    <property type="entry name" value="PX domain"/>
    <property type="match status" value="1"/>
</dbReference>
<name>A0A1Y3ASH9_EURMA</name>
<reference evidence="3 4" key="1">
    <citation type="submission" date="2017-03" db="EMBL/GenBank/DDBJ databases">
        <title>Genome Survey of Euroglyphus maynei.</title>
        <authorList>
            <person name="Arlian L.G."/>
            <person name="Morgan M.S."/>
            <person name="Rider S.D."/>
        </authorList>
    </citation>
    <scope>NUCLEOTIDE SEQUENCE [LARGE SCALE GENOMIC DNA]</scope>
    <source>
        <strain evidence="3">Arlian Lab</strain>
        <tissue evidence="3">Whole body</tissue>
    </source>
</reference>
<dbReference type="SUPFAM" id="SSF48097">
    <property type="entry name" value="Regulator of G-protein signaling, RGS"/>
    <property type="match status" value="1"/>
</dbReference>
<dbReference type="Proteomes" id="UP000194236">
    <property type="component" value="Unassembled WGS sequence"/>
</dbReference>
<dbReference type="OrthoDB" id="5772781at2759"/>
<dbReference type="PROSITE" id="PS50195">
    <property type="entry name" value="PX"/>
    <property type="match status" value="1"/>
</dbReference>
<dbReference type="GO" id="GO:0035091">
    <property type="term" value="F:phosphatidylinositol binding"/>
    <property type="evidence" value="ECO:0007669"/>
    <property type="project" value="InterPro"/>
</dbReference>
<feature type="compositionally biased region" description="Polar residues" evidence="1">
    <location>
        <begin position="121"/>
        <end position="133"/>
    </location>
</feature>
<evidence type="ECO:0000256" key="1">
    <source>
        <dbReference type="SAM" id="MobiDB-lite"/>
    </source>
</evidence>
<feature type="region of interest" description="Disordered" evidence="1">
    <location>
        <begin position="112"/>
        <end position="133"/>
    </location>
</feature>
<sequence>MNDSVTNEQYQQLQNDVRDTALNIYETYLSNTENSPQSNPLSLVDRNLCEQLYQTLMSNDSSQWMNDTLFDDIFFHVRDLLLHHKEFFPAFCQSKYYRKLLGEPDLLRDSLDDDDNHHCKQQQNNPNKSNENGFNIDIIDTGILNLQGRSFIGYLINVERMSRNESWTILRRYSEFFSFHQTLLNKCDRYHMNVQSILFLPPKTVLSNRMNENFIQYRRHMLNVYLKKLNYIYGKFHFLRDDIERFIQP</sequence>
<dbReference type="Pfam" id="PF00787">
    <property type="entry name" value="PX"/>
    <property type="match status" value="1"/>
</dbReference>
<keyword evidence="4" id="KW-1185">Reference proteome</keyword>
<protein>
    <submittedName>
        <fullName evidence="3">Sorting nexin-like protein</fullName>
    </submittedName>
</protein>
<evidence type="ECO:0000313" key="4">
    <source>
        <dbReference type="Proteomes" id="UP000194236"/>
    </source>
</evidence>
<dbReference type="Gene3D" id="1.10.167.10">
    <property type="entry name" value="Regulator of G-protein Signalling 4, domain 2"/>
    <property type="match status" value="1"/>
</dbReference>
<dbReference type="InterPro" id="IPR044926">
    <property type="entry name" value="RGS_subdomain_2"/>
</dbReference>
<feature type="domain" description="PX" evidence="2">
    <location>
        <begin position="132"/>
        <end position="249"/>
    </location>
</feature>
<dbReference type="InterPro" id="IPR001683">
    <property type="entry name" value="PX_dom"/>
</dbReference>
<dbReference type="SMART" id="SM00312">
    <property type="entry name" value="PX"/>
    <property type="match status" value="1"/>
</dbReference>
<organism evidence="3 4">
    <name type="scientific">Euroglyphus maynei</name>
    <name type="common">Mayne's house dust mite</name>
    <dbReference type="NCBI Taxonomy" id="6958"/>
    <lineage>
        <taxon>Eukaryota</taxon>
        <taxon>Metazoa</taxon>
        <taxon>Ecdysozoa</taxon>
        <taxon>Arthropoda</taxon>
        <taxon>Chelicerata</taxon>
        <taxon>Arachnida</taxon>
        <taxon>Acari</taxon>
        <taxon>Acariformes</taxon>
        <taxon>Sarcoptiformes</taxon>
        <taxon>Astigmata</taxon>
        <taxon>Psoroptidia</taxon>
        <taxon>Analgoidea</taxon>
        <taxon>Pyroglyphidae</taxon>
        <taxon>Pyroglyphinae</taxon>
        <taxon>Euroglyphus</taxon>
    </lineage>
</organism>
<accession>A0A1Y3ASH9</accession>
<evidence type="ECO:0000313" key="3">
    <source>
        <dbReference type="EMBL" id="OTF70135.1"/>
    </source>
</evidence>
<gene>
    <name evidence="3" type="ORF">BLA29_009451</name>
</gene>
<dbReference type="PANTHER" id="PTHR22775:SF3">
    <property type="entry name" value="SORTING NEXIN-13"/>
    <property type="match status" value="1"/>
</dbReference>
<feature type="non-terminal residue" evidence="3">
    <location>
        <position position="249"/>
    </location>
</feature>
<proteinExistence type="predicted"/>
<dbReference type="EMBL" id="MUJZ01067187">
    <property type="protein sequence ID" value="OTF70135.1"/>
    <property type="molecule type" value="Genomic_DNA"/>
</dbReference>